<dbReference type="Proteomes" id="UP001597295">
    <property type="component" value="Unassembled WGS sequence"/>
</dbReference>
<dbReference type="Pfam" id="PF06629">
    <property type="entry name" value="MipA"/>
    <property type="match status" value="1"/>
</dbReference>
<feature type="signal peptide" evidence="6">
    <location>
        <begin position="1"/>
        <end position="27"/>
    </location>
</feature>
<evidence type="ECO:0000256" key="1">
    <source>
        <dbReference type="ARBA" id="ARBA00004442"/>
    </source>
</evidence>
<reference evidence="8" key="1">
    <citation type="journal article" date="2019" name="Int. J. Syst. Evol. Microbiol.">
        <title>The Global Catalogue of Microorganisms (GCM) 10K type strain sequencing project: providing services to taxonomists for standard genome sequencing and annotation.</title>
        <authorList>
            <consortium name="The Broad Institute Genomics Platform"/>
            <consortium name="The Broad Institute Genome Sequencing Center for Infectious Disease"/>
            <person name="Wu L."/>
            <person name="Ma J."/>
        </authorList>
    </citation>
    <scope>NUCLEOTIDE SEQUENCE [LARGE SCALE GENOMIC DNA]</scope>
    <source>
        <strain evidence="8">CGMCC 1.19062</strain>
    </source>
</reference>
<comment type="subcellular location">
    <subcellularLocation>
        <location evidence="1">Cell outer membrane</location>
    </subcellularLocation>
</comment>
<evidence type="ECO:0000256" key="2">
    <source>
        <dbReference type="ARBA" id="ARBA00005722"/>
    </source>
</evidence>
<dbReference type="PANTHER" id="PTHR38776:SF1">
    <property type="entry name" value="MLTA-INTERACTING PROTEIN-RELATED"/>
    <property type="match status" value="1"/>
</dbReference>
<sequence>MPVLNRNRLPVAYIFLLSLSVSLPALAADPTASNWTVTLGGGVMISPEYEGGKEFGPTPLPYLAVTYKDWFSVNSQELSVRVLNQNGFRFELLGGYELGRSEDDADHLDGLGDVDFGGKLGGRLSYEFGKMAVFAQLDKSIGGSDGLTGKMGITYEQMFGNKWILGASASTTFADNKHMDAYFSVTPRQSARSGLQRYEADAGLKSAQISASATYLFNQHWFLRGEAELGILLLDAADSPIVERNLQPSVSLLLGYRF</sequence>
<comment type="similarity">
    <text evidence="2">Belongs to the MipA/OmpV family.</text>
</comment>
<keyword evidence="4" id="KW-0472">Membrane</keyword>
<dbReference type="InterPro" id="IPR010583">
    <property type="entry name" value="MipA"/>
</dbReference>
<keyword evidence="3 6" id="KW-0732">Signal</keyword>
<evidence type="ECO:0000256" key="3">
    <source>
        <dbReference type="ARBA" id="ARBA00022729"/>
    </source>
</evidence>
<comment type="caution">
    <text evidence="7">The sequence shown here is derived from an EMBL/GenBank/DDBJ whole genome shotgun (WGS) entry which is preliminary data.</text>
</comment>
<keyword evidence="5" id="KW-0998">Cell outer membrane</keyword>
<evidence type="ECO:0000256" key="4">
    <source>
        <dbReference type="ARBA" id="ARBA00023136"/>
    </source>
</evidence>
<evidence type="ECO:0000256" key="5">
    <source>
        <dbReference type="ARBA" id="ARBA00023237"/>
    </source>
</evidence>
<dbReference type="EMBL" id="JBHUIP010000006">
    <property type="protein sequence ID" value="MFD2262926.1"/>
    <property type="molecule type" value="Genomic_DNA"/>
</dbReference>
<proteinExistence type="inferred from homology"/>
<keyword evidence="8" id="KW-1185">Reference proteome</keyword>
<feature type="chain" id="PRO_5047344806" evidence="6">
    <location>
        <begin position="28"/>
        <end position="258"/>
    </location>
</feature>
<evidence type="ECO:0000313" key="7">
    <source>
        <dbReference type="EMBL" id="MFD2262926.1"/>
    </source>
</evidence>
<gene>
    <name evidence="7" type="ORF">ACFSM5_08510</name>
</gene>
<evidence type="ECO:0000256" key="6">
    <source>
        <dbReference type="SAM" id="SignalP"/>
    </source>
</evidence>
<dbReference type="PANTHER" id="PTHR38776">
    <property type="entry name" value="MLTA-INTERACTING PROTEIN-RELATED"/>
    <property type="match status" value="1"/>
</dbReference>
<evidence type="ECO:0000313" key="8">
    <source>
        <dbReference type="Proteomes" id="UP001597295"/>
    </source>
</evidence>
<organism evidence="7 8">
    <name type="scientific">Lacibacterium aquatile</name>
    <dbReference type="NCBI Taxonomy" id="1168082"/>
    <lineage>
        <taxon>Bacteria</taxon>
        <taxon>Pseudomonadati</taxon>
        <taxon>Pseudomonadota</taxon>
        <taxon>Alphaproteobacteria</taxon>
        <taxon>Rhodospirillales</taxon>
        <taxon>Rhodospirillaceae</taxon>
    </lineage>
</organism>
<accession>A0ABW5DTR4</accession>
<name>A0ABW5DTR4_9PROT</name>
<dbReference type="RefSeq" id="WP_379875895.1">
    <property type="nucleotide sequence ID" value="NZ_JBHUIP010000006.1"/>
</dbReference>
<protein>
    <submittedName>
        <fullName evidence="7">MipA/OmpV family protein</fullName>
    </submittedName>
</protein>